<sequence>MLFYVYLASLVAVRQPEKRKIETNQQSEVRTFYHSARVSVRARPNSRERQRDGEREKNMENNRIPVRDEASRPVGNSTSTRSQRWTCRPCTQFCVPIQHTYIHTCADTHRERLCICKRAFVCGPVSHRSRRCRRRSSNSSSSSRWV</sequence>
<dbReference type="Proteomes" id="UP000479190">
    <property type="component" value="Unassembled WGS sequence"/>
</dbReference>
<name>A0A6H5J3M3_9HYME</name>
<feature type="region of interest" description="Disordered" evidence="1">
    <location>
        <begin position="37"/>
        <end position="81"/>
    </location>
</feature>
<protein>
    <submittedName>
        <fullName evidence="2">Uncharacterized protein</fullName>
    </submittedName>
</protein>
<gene>
    <name evidence="2" type="ORF">TBRA_LOCUS16316</name>
</gene>
<organism evidence="2 3">
    <name type="scientific">Trichogramma brassicae</name>
    <dbReference type="NCBI Taxonomy" id="86971"/>
    <lineage>
        <taxon>Eukaryota</taxon>
        <taxon>Metazoa</taxon>
        <taxon>Ecdysozoa</taxon>
        <taxon>Arthropoda</taxon>
        <taxon>Hexapoda</taxon>
        <taxon>Insecta</taxon>
        <taxon>Pterygota</taxon>
        <taxon>Neoptera</taxon>
        <taxon>Endopterygota</taxon>
        <taxon>Hymenoptera</taxon>
        <taxon>Apocrita</taxon>
        <taxon>Proctotrupomorpha</taxon>
        <taxon>Chalcidoidea</taxon>
        <taxon>Trichogrammatidae</taxon>
        <taxon>Trichogramma</taxon>
    </lineage>
</organism>
<evidence type="ECO:0000256" key="1">
    <source>
        <dbReference type="SAM" id="MobiDB-lite"/>
    </source>
</evidence>
<reference evidence="2 3" key="1">
    <citation type="submission" date="2020-02" db="EMBL/GenBank/DDBJ databases">
        <authorList>
            <person name="Ferguson B K."/>
        </authorList>
    </citation>
    <scope>NUCLEOTIDE SEQUENCE [LARGE SCALE GENOMIC DNA]</scope>
</reference>
<dbReference type="EMBL" id="CADCXV010001483">
    <property type="protein sequence ID" value="CAB0044728.1"/>
    <property type="molecule type" value="Genomic_DNA"/>
</dbReference>
<keyword evidence="3" id="KW-1185">Reference proteome</keyword>
<dbReference type="AlphaFoldDB" id="A0A6H5J3M3"/>
<accession>A0A6H5J3M3</accession>
<evidence type="ECO:0000313" key="3">
    <source>
        <dbReference type="Proteomes" id="UP000479190"/>
    </source>
</evidence>
<feature type="compositionally biased region" description="Basic and acidic residues" evidence="1">
    <location>
        <begin position="45"/>
        <end position="71"/>
    </location>
</feature>
<proteinExistence type="predicted"/>
<evidence type="ECO:0000313" key="2">
    <source>
        <dbReference type="EMBL" id="CAB0044728.1"/>
    </source>
</evidence>